<dbReference type="InterPro" id="IPR034660">
    <property type="entry name" value="DinB/YfiT-like"/>
</dbReference>
<dbReference type="Gene3D" id="1.20.120.450">
    <property type="entry name" value="dinb family like domain"/>
    <property type="match status" value="1"/>
</dbReference>
<comment type="caution">
    <text evidence="4">The sequence shown here is derived from an EMBL/GenBank/DDBJ whole genome shotgun (WGS) entry which is preliminary data.</text>
</comment>
<feature type="binding site" evidence="3">
    <location>
        <position position="141"/>
    </location>
    <ligand>
        <name>a divalent metal cation</name>
        <dbReference type="ChEBI" id="CHEBI:60240"/>
    </ligand>
</feature>
<sequence length="173" mass="19952">MLKGNKNSIILKEVVLNMAAYHYWANQRLAAVLKKLSEAQLDQELVSSFPSIRQTVYHMWDAESVWKQRLELVEQTKKPAPRFRGTFEAACDEWITVSRQLLEMVQQINPAKLSHTVAYYNSQKQYGKLTVIEILMHVFNHATYHRGQLVTLLRQVGVTKIPGMDFSGYVKKG</sequence>
<evidence type="ECO:0000256" key="1">
    <source>
        <dbReference type="ARBA" id="ARBA00008635"/>
    </source>
</evidence>
<dbReference type="Pfam" id="PF05163">
    <property type="entry name" value="DinB"/>
    <property type="match status" value="1"/>
</dbReference>
<dbReference type="SUPFAM" id="SSF109854">
    <property type="entry name" value="DinB/YfiT-like putative metalloenzymes"/>
    <property type="match status" value="1"/>
</dbReference>
<dbReference type="AlphaFoldDB" id="A0A3E1P298"/>
<evidence type="ECO:0000313" key="5">
    <source>
        <dbReference type="Proteomes" id="UP000261174"/>
    </source>
</evidence>
<name>A0A3E1P298_9BACT</name>
<accession>A0A3E1P298</accession>
<dbReference type="EMBL" id="QTJV01000004">
    <property type="protein sequence ID" value="RFM34274.1"/>
    <property type="molecule type" value="Genomic_DNA"/>
</dbReference>
<feature type="binding site" evidence="3">
    <location>
        <position position="58"/>
    </location>
    <ligand>
        <name>a divalent metal cation</name>
        <dbReference type="ChEBI" id="CHEBI:60240"/>
    </ligand>
</feature>
<evidence type="ECO:0000256" key="2">
    <source>
        <dbReference type="ARBA" id="ARBA00022723"/>
    </source>
</evidence>
<dbReference type="PANTHER" id="PTHR37302">
    <property type="entry name" value="SLR1116 PROTEIN"/>
    <property type="match status" value="1"/>
</dbReference>
<evidence type="ECO:0000313" key="4">
    <source>
        <dbReference type="EMBL" id="RFM34274.1"/>
    </source>
</evidence>
<organism evidence="4 5">
    <name type="scientific">Chitinophaga silvisoli</name>
    <dbReference type="NCBI Taxonomy" id="2291814"/>
    <lineage>
        <taxon>Bacteria</taxon>
        <taxon>Pseudomonadati</taxon>
        <taxon>Bacteroidota</taxon>
        <taxon>Chitinophagia</taxon>
        <taxon>Chitinophagales</taxon>
        <taxon>Chitinophagaceae</taxon>
        <taxon>Chitinophaga</taxon>
    </lineage>
</organism>
<feature type="binding site" evidence="3">
    <location>
        <position position="145"/>
    </location>
    <ligand>
        <name>a divalent metal cation</name>
        <dbReference type="ChEBI" id="CHEBI:60240"/>
    </ligand>
</feature>
<dbReference type="InterPro" id="IPR007837">
    <property type="entry name" value="DinB"/>
</dbReference>
<evidence type="ECO:0000256" key="3">
    <source>
        <dbReference type="PIRSR" id="PIRSR607837-1"/>
    </source>
</evidence>
<keyword evidence="5" id="KW-1185">Reference proteome</keyword>
<dbReference type="Proteomes" id="UP000261174">
    <property type="component" value="Unassembled WGS sequence"/>
</dbReference>
<reference evidence="4 5" key="1">
    <citation type="submission" date="2018-08" db="EMBL/GenBank/DDBJ databases">
        <title>Chitinophaga sp. K20C18050901, a novel bacterium isolated from forest soil.</title>
        <authorList>
            <person name="Wang C."/>
        </authorList>
    </citation>
    <scope>NUCLEOTIDE SEQUENCE [LARGE SCALE GENOMIC DNA]</scope>
    <source>
        <strain evidence="4 5">K20C18050901</strain>
    </source>
</reference>
<proteinExistence type="inferred from homology"/>
<dbReference type="GO" id="GO:0046872">
    <property type="term" value="F:metal ion binding"/>
    <property type="evidence" value="ECO:0007669"/>
    <property type="project" value="UniProtKB-KW"/>
</dbReference>
<gene>
    <name evidence="4" type="ORF">DXN04_13405</name>
</gene>
<protein>
    <submittedName>
        <fullName evidence="4">DUF664 domain-containing protein</fullName>
    </submittedName>
</protein>
<comment type="similarity">
    <text evidence="1">Belongs to the DinB family.</text>
</comment>
<dbReference type="PANTHER" id="PTHR37302:SF3">
    <property type="entry name" value="DAMAGE-INDUCIBLE PROTEIN DINB"/>
    <property type="match status" value="1"/>
</dbReference>
<keyword evidence="2 3" id="KW-0479">Metal-binding</keyword>